<sequence length="159" mass="18637">MTLISANKKMKNILKNINFNFKKLPRKLENLIELGFTYENGCVFLSGLYSANRNSSENEFPDKTGYECFVNSLHIDDYIDNDFLIFSLCFVDRLFSFWHTFDNRSIRAIVSCDEFGAVVRFHLLRENQIWINENIEASIQPVFYVDSPCKYPIYNTVIS</sequence>
<keyword evidence="2" id="KW-1185">Reference proteome</keyword>
<accession>A0A432ZPM7</accession>
<gene>
    <name evidence="1" type="ORF">CWI84_09540</name>
</gene>
<organism evidence="1 2">
    <name type="scientific">Idiomarina tyrosinivorans</name>
    <dbReference type="NCBI Taxonomy" id="1445662"/>
    <lineage>
        <taxon>Bacteria</taxon>
        <taxon>Pseudomonadati</taxon>
        <taxon>Pseudomonadota</taxon>
        <taxon>Gammaproteobacteria</taxon>
        <taxon>Alteromonadales</taxon>
        <taxon>Idiomarinaceae</taxon>
        <taxon>Idiomarina</taxon>
    </lineage>
</organism>
<proteinExistence type="predicted"/>
<dbReference type="EMBL" id="PIQH01000008">
    <property type="protein sequence ID" value="RUO79859.1"/>
    <property type="molecule type" value="Genomic_DNA"/>
</dbReference>
<evidence type="ECO:0000313" key="1">
    <source>
        <dbReference type="EMBL" id="RUO79859.1"/>
    </source>
</evidence>
<comment type="caution">
    <text evidence="1">The sequence shown here is derived from an EMBL/GenBank/DDBJ whole genome shotgun (WGS) entry which is preliminary data.</text>
</comment>
<dbReference type="AlphaFoldDB" id="A0A432ZPM7"/>
<name>A0A432ZPM7_9GAMM</name>
<evidence type="ECO:0000313" key="2">
    <source>
        <dbReference type="Proteomes" id="UP000287996"/>
    </source>
</evidence>
<reference evidence="1 2" key="1">
    <citation type="journal article" date="2011" name="Front. Microbiol.">
        <title>Genomic signatures of strain selection and enhancement in Bacillus atrophaeus var. globigii, a historical biowarfare simulant.</title>
        <authorList>
            <person name="Gibbons H.S."/>
            <person name="Broomall S.M."/>
            <person name="McNew L.A."/>
            <person name="Daligault H."/>
            <person name="Chapman C."/>
            <person name="Bruce D."/>
            <person name="Karavis M."/>
            <person name="Krepps M."/>
            <person name="McGregor P.A."/>
            <person name="Hong C."/>
            <person name="Park K.H."/>
            <person name="Akmal A."/>
            <person name="Feldman A."/>
            <person name="Lin J.S."/>
            <person name="Chang W.E."/>
            <person name="Higgs B.W."/>
            <person name="Demirev P."/>
            <person name="Lindquist J."/>
            <person name="Liem A."/>
            <person name="Fochler E."/>
            <person name="Read T.D."/>
            <person name="Tapia R."/>
            <person name="Johnson S."/>
            <person name="Bishop-Lilly K.A."/>
            <person name="Detter C."/>
            <person name="Han C."/>
            <person name="Sozhamannan S."/>
            <person name="Rosenzweig C.N."/>
            <person name="Skowronski E.W."/>
        </authorList>
    </citation>
    <scope>NUCLEOTIDE SEQUENCE [LARGE SCALE GENOMIC DNA]</scope>
    <source>
        <strain evidence="1 2">CC-PW-9</strain>
    </source>
</reference>
<dbReference type="Proteomes" id="UP000287996">
    <property type="component" value="Unassembled WGS sequence"/>
</dbReference>
<protein>
    <submittedName>
        <fullName evidence="1">Uncharacterized protein</fullName>
    </submittedName>
</protein>